<dbReference type="EMBL" id="JBHSFK010000048">
    <property type="protein sequence ID" value="MFC4506841.1"/>
    <property type="molecule type" value="Genomic_DNA"/>
</dbReference>
<gene>
    <name evidence="2" type="ORF">ACFPIH_46605</name>
</gene>
<sequence>MLSTIRLRQDVPFPPGRPGDPHSPYRYGTHVRGRLRGRILVFNQVVRLRRTRAASAPDTTENAAEALMAAAADGHA</sequence>
<accession>A0ABV9B8I1</accession>
<evidence type="ECO:0000313" key="2">
    <source>
        <dbReference type="EMBL" id="MFC4506841.1"/>
    </source>
</evidence>
<keyword evidence="3" id="KW-1185">Reference proteome</keyword>
<comment type="caution">
    <text evidence="2">The sequence shown here is derived from an EMBL/GenBank/DDBJ whole genome shotgun (WGS) entry which is preliminary data.</text>
</comment>
<organism evidence="2 3">
    <name type="scientific">Streptomyces vulcanius</name>
    <dbReference type="NCBI Taxonomy" id="1441876"/>
    <lineage>
        <taxon>Bacteria</taxon>
        <taxon>Bacillati</taxon>
        <taxon>Actinomycetota</taxon>
        <taxon>Actinomycetes</taxon>
        <taxon>Kitasatosporales</taxon>
        <taxon>Streptomycetaceae</taxon>
        <taxon>Streptomyces</taxon>
    </lineage>
</organism>
<protein>
    <submittedName>
        <fullName evidence="2">Uncharacterized protein</fullName>
    </submittedName>
</protein>
<feature type="region of interest" description="Disordered" evidence="1">
    <location>
        <begin position="1"/>
        <end position="26"/>
    </location>
</feature>
<name>A0ABV9B8I1_9ACTN</name>
<evidence type="ECO:0000313" key="3">
    <source>
        <dbReference type="Proteomes" id="UP001595839"/>
    </source>
</evidence>
<reference evidence="3" key="1">
    <citation type="journal article" date="2019" name="Int. J. Syst. Evol. Microbiol.">
        <title>The Global Catalogue of Microorganisms (GCM) 10K type strain sequencing project: providing services to taxonomists for standard genome sequencing and annotation.</title>
        <authorList>
            <consortium name="The Broad Institute Genomics Platform"/>
            <consortium name="The Broad Institute Genome Sequencing Center for Infectious Disease"/>
            <person name="Wu L."/>
            <person name="Ma J."/>
        </authorList>
    </citation>
    <scope>NUCLEOTIDE SEQUENCE [LARGE SCALE GENOMIC DNA]</scope>
    <source>
        <strain evidence="3">CGMCC 4.7177</strain>
    </source>
</reference>
<proteinExistence type="predicted"/>
<dbReference type="RefSeq" id="WP_381177093.1">
    <property type="nucleotide sequence ID" value="NZ_JBHSFK010000048.1"/>
</dbReference>
<evidence type="ECO:0000256" key="1">
    <source>
        <dbReference type="SAM" id="MobiDB-lite"/>
    </source>
</evidence>
<dbReference type="Proteomes" id="UP001595839">
    <property type="component" value="Unassembled WGS sequence"/>
</dbReference>